<dbReference type="HOGENOM" id="CLU_2292105_0_0_1"/>
<evidence type="ECO:0000256" key="1">
    <source>
        <dbReference type="SAM" id="SignalP"/>
    </source>
</evidence>
<reference evidence="3" key="1">
    <citation type="journal article" date="2014" name="Proc. Natl. Acad. Sci. U.S.A.">
        <title>Extensive sampling of basidiomycete genomes demonstrates inadequacy of the white-rot/brown-rot paradigm for wood decay fungi.</title>
        <authorList>
            <person name="Riley R."/>
            <person name="Salamov A.A."/>
            <person name="Brown D.W."/>
            <person name="Nagy L.G."/>
            <person name="Floudas D."/>
            <person name="Held B.W."/>
            <person name="Levasseur A."/>
            <person name="Lombard V."/>
            <person name="Morin E."/>
            <person name="Otillar R."/>
            <person name="Lindquist E.A."/>
            <person name="Sun H."/>
            <person name="LaButti K.M."/>
            <person name="Schmutz J."/>
            <person name="Jabbour D."/>
            <person name="Luo H."/>
            <person name="Baker S.E."/>
            <person name="Pisabarro A.G."/>
            <person name="Walton J.D."/>
            <person name="Blanchette R.A."/>
            <person name="Henrissat B."/>
            <person name="Martin F."/>
            <person name="Cullen D."/>
            <person name="Hibbett D.S."/>
            <person name="Grigoriev I.V."/>
        </authorList>
    </citation>
    <scope>NUCLEOTIDE SEQUENCE [LARGE SCALE GENOMIC DNA]</scope>
    <source>
        <strain evidence="3">MUCL 33604</strain>
    </source>
</reference>
<keyword evidence="3" id="KW-1185">Reference proteome</keyword>
<evidence type="ECO:0008006" key="4">
    <source>
        <dbReference type="Google" id="ProtNLM"/>
    </source>
</evidence>
<proteinExistence type="predicted"/>
<evidence type="ECO:0000313" key="2">
    <source>
        <dbReference type="EMBL" id="KDQ63200.1"/>
    </source>
</evidence>
<dbReference type="EMBL" id="KL197710">
    <property type="protein sequence ID" value="KDQ63200.1"/>
    <property type="molecule type" value="Genomic_DNA"/>
</dbReference>
<organism evidence="2 3">
    <name type="scientific">Jaapia argillacea MUCL 33604</name>
    <dbReference type="NCBI Taxonomy" id="933084"/>
    <lineage>
        <taxon>Eukaryota</taxon>
        <taxon>Fungi</taxon>
        <taxon>Dikarya</taxon>
        <taxon>Basidiomycota</taxon>
        <taxon>Agaricomycotina</taxon>
        <taxon>Agaricomycetes</taxon>
        <taxon>Agaricomycetidae</taxon>
        <taxon>Jaapiales</taxon>
        <taxon>Jaapiaceae</taxon>
        <taxon>Jaapia</taxon>
    </lineage>
</organism>
<sequence length="101" mass="11113">MAYAMAMVMSLCLVRFLVTEFPRNHGCKFPSLHINPFPSAPLLRHLRNSTHPSRPLLSSIIFCPSHKTIEEELYSSGIVKGGFARVDGMGAVSCLVGVVRL</sequence>
<dbReference type="Proteomes" id="UP000027265">
    <property type="component" value="Unassembled WGS sequence"/>
</dbReference>
<feature type="signal peptide" evidence="1">
    <location>
        <begin position="1"/>
        <end position="19"/>
    </location>
</feature>
<evidence type="ECO:0000313" key="3">
    <source>
        <dbReference type="Proteomes" id="UP000027265"/>
    </source>
</evidence>
<accession>A0A067QAJ9</accession>
<keyword evidence="1" id="KW-0732">Signal</keyword>
<name>A0A067QAJ9_9AGAM</name>
<dbReference type="AlphaFoldDB" id="A0A067QAJ9"/>
<dbReference type="InParanoid" id="A0A067QAJ9"/>
<protein>
    <recommendedName>
        <fullName evidence="4">Secreted protein</fullName>
    </recommendedName>
</protein>
<feature type="chain" id="PRO_5001648002" description="Secreted protein" evidence="1">
    <location>
        <begin position="20"/>
        <end position="101"/>
    </location>
</feature>
<gene>
    <name evidence="2" type="ORF">JAAARDRAFT_370706</name>
</gene>